<dbReference type="PaxDb" id="7159-AAEL010579-PA"/>
<dbReference type="PhylomeDB" id="Q16SH4"/>
<dbReference type="GO" id="GO:0010890">
    <property type="term" value="P:positive regulation of triglyceride storage"/>
    <property type="evidence" value="ECO:0007669"/>
    <property type="project" value="TreeGrafter"/>
</dbReference>
<accession>Q16SH4</accession>
<dbReference type="GO" id="GO:0005811">
    <property type="term" value="C:lipid droplet"/>
    <property type="evidence" value="ECO:0007669"/>
    <property type="project" value="TreeGrafter"/>
</dbReference>
<organism evidence="1 2">
    <name type="scientific">Aedes aegypti</name>
    <name type="common">Yellowfever mosquito</name>
    <name type="synonym">Culex aegypti</name>
    <dbReference type="NCBI Taxonomy" id="7159"/>
    <lineage>
        <taxon>Eukaryota</taxon>
        <taxon>Metazoa</taxon>
        <taxon>Ecdysozoa</taxon>
        <taxon>Arthropoda</taxon>
        <taxon>Hexapoda</taxon>
        <taxon>Insecta</taxon>
        <taxon>Pterygota</taxon>
        <taxon>Neoptera</taxon>
        <taxon>Endopterygota</taxon>
        <taxon>Diptera</taxon>
        <taxon>Nematocera</taxon>
        <taxon>Culicoidea</taxon>
        <taxon>Culicidae</taxon>
        <taxon>Culicinae</taxon>
        <taxon>Aedini</taxon>
        <taxon>Aedes</taxon>
        <taxon>Stegomyia</taxon>
    </lineage>
</organism>
<dbReference type="EMBL" id="CH477673">
    <property type="protein sequence ID" value="EAT37425.1"/>
    <property type="molecule type" value="Genomic_DNA"/>
</dbReference>
<sequence>MNENHPIHIEIFALSVSVSSHQAWNLTFLPHDSKQVPLQSLRSTKILYFNPLRNRASISAPLVHKFDGLLQLVKGIDRLEVSVPIIKEQPQEIHNQAKSKVLGMVKPYAEKKKANEVLASQYRRIAVSGVDITAQLAERLLDYYCPKCEGDDEDNALISVKEDPPCTPFRRLSNKVARRVYRTVSKQVKTLRKEDVKEYVVTLIAVLRLTQYLNFLNDKRQHQSAPASNSTAPAHANSSFTSASNTSAVVSMINYKTGQEGDRRRPDIAVGRRIIRLDYDVT</sequence>
<dbReference type="VEuPathDB" id="VectorBase:AAEL022669"/>
<reference evidence="1" key="2">
    <citation type="journal article" date="2007" name="Science">
        <title>Genome sequence of Aedes aegypti, a major arbovirus vector.</title>
        <authorList>
            <person name="Nene V."/>
            <person name="Wortman J.R."/>
            <person name="Lawson D."/>
            <person name="Haas B."/>
            <person name="Kodira C."/>
            <person name="Tu Z.J."/>
            <person name="Loftus B."/>
            <person name="Xi Z."/>
            <person name="Megy K."/>
            <person name="Grabherr M."/>
            <person name="Ren Q."/>
            <person name="Zdobnov E.M."/>
            <person name="Lobo N.F."/>
            <person name="Campbell K.S."/>
            <person name="Brown S.E."/>
            <person name="Bonaldo M.F."/>
            <person name="Zhu J."/>
            <person name="Sinkins S.P."/>
            <person name="Hogenkamp D.G."/>
            <person name="Amedeo P."/>
            <person name="Arensburger P."/>
            <person name="Atkinson P.W."/>
            <person name="Bidwell S."/>
            <person name="Biedler J."/>
            <person name="Birney E."/>
            <person name="Bruggner R.V."/>
            <person name="Costas J."/>
            <person name="Coy M.R."/>
            <person name="Crabtree J."/>
            <person name="Crawford M."/>
            <person name="Debruyn B."/>
            <person name="Decaprio D."/>
            <person name="Eiglmeier K."/>
            <person name="Eisenstadt E."/>
            <person name="El-Dorry H."/>
            <person name="Gelbart W.M."/>
            <person name="Gomes S.L."/>
            <person name="Hammond M."/>
            <person name="Hannick L.I."/>
            <person name="Hogan J.R."/>
            <person name="Holmes M.H."/>
            <person name="Jaffe D."/>
            <person name="Johnston J.S."/>
            <person name="Kennedy R.C."/>
            <person name="Koo H."/>
            <person name="Kravitz S."/>
            <person name="Kriventseva E.V."/>
            <person name="Kulp D."/>
            <person name="Labutti K."/>
            <person name="Lee E."/>
            <person name="Li S."/>
            <person name="Lovin D.D."/>
            <person name="Mao C."/>
            <person name="Mauceli E."/>
            <person name="Menck C.F."/>
            <person name="Miller J.R."/>
            <person name="Montgomery P."/>
            <person name="Mori A."/>
            <person name="Nascimento A.L."/>
            <person name="Naveira H.F."/>
            <person name="Nusbaum C."/>
            <person name="O'leary S."/>
            <person name="Orvis J."/>
            <person name="Pertea M."/>
            <person name="Quesneville H."/>
            <person name="Reidenbach K.R."/>
            <person name="Rogers Y.H."/>
            <person name="Roth C.W."/>
            <person name="Schneider J.R."/>
            <person name="Schatz M."/>
            <person name="Shumway M."/>
            <person name="Stanke M."/>
            <person name="Stinson E.O."/>
            <person name="Tubio J.M."/>
            <person name="Vanzee J.P."/>
            <person name="Verjovski-Almeida S."/>
            <person name="Werner D."/>
            <person name="White O."/>
            <person name="Wyder S."/>
            <person name="Zeng Q."/>
            <person name="Zhao Q."/>
            <person name="Zhao Y."/>
            <person name="Hill C.A."/>
            <person name="Raikhel A.S."/>
            <person name="Soares M.B."/>
            <person name="Knudson D.L."/>
            <person name="Lee N.H."/>
            <person name="Galagan J."/>
            <person name="Salzberg S.L."/>
            <person name="Paulsen I.T."/>
            <person name="Dimopoulos G."/>
            <person name="Collins F.H."/>
            <person name="Birren B."/>
            <person name="Fraser-Liggett C.M."/>
            <person name="Severson D.W."/>
        </authorList>
    </citation>
    <scope>NUCLEOTIDE SEQUENCE [LARGE SCALE GENOMIC DNA]</scope>
    <source>
        <strain evidence="1">Liverpool</strain>
    </source>
</reference>
<name>Q16SH4_AEDAE</name>
<evidence type="ECO:0000313" key="1">
    <source>
        <dbReference type="EMBL" id="EAT37425.1"/>
    </source>
</evidence>
<protein>
    <submittedName>
        <fullName evidence="1">AAEL010579-PA</fullName>
    </submittedName>
</protein>
<dbReference type="STRING" id="7159.Q16SH4"/>
<dbReference type="GO" id="GO:0005829">
    <property type="term" value="C:cytosol"/>
    <property type="evidence" value="ECO:0007669"/>
    <property type="project" value="TreeGrafter"/>
</dbReference>
<gene>
    <name evidence="1" type="ORF">AaeL_AAEL010579</name>
</gene>
<dbReference type="HOGENOM" id="CLU_987716_0_0_1"/>
<dbReference type="PANTHER" id="PTHR14024">
    <property type="entry name" value="PERILIPIN"/>
    <property type="match status" value="1"/>
</dbReference>
<dbReference type="AlphaFoldDB" id="Q16SH4"/>
<dbReference type="PANTHER" id="PTHR14024:SF53">
    <property type="entry name" value="LIPID STORAGE DROPLETS SURFACE-BINDING PROTEIN 2"/>
    <property type="match status" value="1"/>
</dbReference>
<dbReference type="GO" id="GO:0019915">
    <property type="term" value="P:lipid storage"/>
    <property type="evidence" value="ECO:0007669"/>
    <property type="project" value="TreeGrafter"/>
</dbReference>
<proteinExistence type="predicted"/>
<dbReference type="Proteomes" id="UP000682892">
    <property type="component" value="Unassembled WGS sequence"/>
</dbReference>
<dbReference type="eggNOG" id="ENOG502S36K">
    <property type="taxonomic scope" value="Eukaryota"/>
</dbReference>
<reference evidence="1" key="1">
    <citation type="submission" date="2005-10" db="EMBL/GenBank/DDBJ databases">
        <authorList>
            <person name="Loftus B.J."/>
            <person name="Nene V.M."/>
            <person name="Hannick L.I."/>
            <person name="Bidwell S."/>
            <person name="Haas B."/>
            <person name="Amedeo P."/>
            <person name="Orvis J."/>
            <person name="Wortman J.R."/>
            <person name="White O.R."/>
            <person name="Salzberg S."/>
            <person name="Shumway M."/>
            <person name="Koo H."/>
            <person name="Zhao Y."/>
            <person name="Holmes M."/>
            <person name="Miller J."/>
            <person name="Schatz M."/>
            <person name="Pop M."/>
            <person name="Pai G."/>
            <person name="Utterback T."/>
            <person name="Rogers Y.-H."/>
            <person name="Kravitz S."/>
            <person name="Fraser C.M."/>
        </authorList>
    </citation>
    <scope>NUCLEOTIDE SEQUENCE</scope>
    <source>
        <strain evidence="1">Liverpool</strain>
    </source>
</reference>
<evidence type="ECO:0000313" key="2">
    <source>
        <dbReference type="Proteomes" id="UP000682892"/>
    </source>
</evidence>
<reference evidence="1" key="3">
    <citation type="submission" date="2012-09" db="EMBL/GenBank/DDBJ databases">
        <authorList>
            <consortium name="VectorBase"/>
        </authorList>
    </citation>
    <scope>NUCLEOTIDE SEQUENCE</scope>
    <source>
        <strain evidence="1">Liverpool</strain>
    </source>
</reference>